<sequence length="228" mass="25460">MNSSNICNWVKEEQPRFKFDNVGCDVVSNAELLSIIIGSGSAELNAVDLCRQLMNACGHSLARLARMSTYELMQFEGIGRSKALSIRAALEIGKRRQIEQAKDTIDFSSSVAMYDYLLPKMRDLPLEQAHVLFLNHHYKLIKSIKLSEGGLTETAIDVRVILKEALLCNATVVALAHNHPSGSITPSLPDDSITKRVQKACDAVRIYFLDHIIVTDGRYYSYRDSGRL</sequence>
<evidence type="ECO:0000259" key="7">
    <source>
        <dbReference type="PROSITE" id="PS50249"/>
    </source>
</evidence>
<dbReference type="Pfam" id="PF20582">
    <property type="entry name" value="UPF0758_N"/>
    <property type="match status" value="1"/>
</dbReference>
<dbReference type="GO" id="GO:0046872">
    <property type="term" value="F:metal ion binding"/>
    <property type="evidence" value="ECO:0007669"/>
    <property type="project" value="UniProtKB-KW"/>
</dbReference>
<comment type="similarity">
    <text evidence="6">Belongs to the UPF0758 family.</text>
</comment>
<keyword evidence="3" id="KW-0378">Hydrolase</keyword>
<evidence type="ECO:0000256" key="4">
    <source>
        <dbReference type="ARBA" id="ARBA00022833"/>
    </source>
</evidence>
<dbReference type="InterPro" id="IPR025657">
    <property type="entry name" value="RadC_JAB"/>
</dbReference>
<organism evidence="8 9">
    <name type="scientific">Segatella oris C735</name>
    <dbReference type="NCBI Taxonomy" id="563008"/>
    <lineage>
        <taxon>Bacteria</taxon>
        <taxon>Pseudomonadati</taxon>
        <taxon>Bacteroidota</taxon>
        <taxon>Bacteroidia</taxon>
        <taxon>Bacteroidales</taxon>
        <taxon>Prevotellaceae</taxon>
        <taxon>Segatella</taxon>
    </lineage>
</organism>
<accession>D7NFT4</accession>
<dbReference type="RefSeq" id="WP_004378688.1">
    <property type="nucleotide sequence ID" value="NZ_GL349574.1"/>
</dbReference>
<keyword evidence="4" id="KW-0862">Zinc</keyword>
<evidence type="ECO:0000256" key="1">
    <source>
        <dbReference type="ARBA" id="ARBA00022670"/>
    </source>
</evidence>
<dbReference type="PANTHER" id="PTHR30471">
    <property type="entry name" value="DNA REPAIR PROTEIN RADC"/>
    <property type="match status" value="1"/>
</dbReference>
<dbReference type="SUPFAM" id="SSF102712">
    <property type="entry name" value="JAB1/MPN domain"/>
    <property type="match status" value="1"/>
</dbReference>
<dbReference type="eggNOG" id="COG2003">
    <property type="taxonomic scope" value="Bacteria"/>
</dbReference>
<dbReference type="PROSITE" id="PS50249">
    <property type="entry name" value="MPN"/>
    <property type="match status" value="1"/>
</dbReference>
<dbReference type="HOGENOM" id="CLU_073529_0_2_10"/>
<dbReference type="EMBL" id="GL349574">
    <property type="protein sequence ID" value="EFI47570.1"/>
    <property type="molecule type" value="Genomic_DNA"/>
</dbReference>
<keyword evidence="9" id="KW-1185">Reference proteome</keyword>
<dbReference type="NCBIfam" id="NF000642">
    <property type="entry name" value="PRK00024.1"/>
    <property type="match status" value="1"/>
</dbReference>
<dbReference type="Pfam" id="PF04002">
    <property type="entry name" value="RadC"/>
    <property type="match status" value="1"/>
</dbReference>
<dbReference type="GO" id="GO:0008237">
    <property type="term" value="F:metallopeptidase activity"/>
    <property type="evidence" value="ECO:0007669"/>
    <property type="project" value="UniProtKB-KW"/>
</dbReference>
<dbReference type="InterPro" id="IPR001405">
    <property type="entry name" value="UPF0758"/>
</dbReference>
<evidence type="ECO:0000256" key="5">
    <source>
        <dbReference type="ARBA" id="ARBA00023049"/>
    </source>
</evidence>
<dbReference type="InterPro" id="IPR020891">
    <property type="entry name" value="UPF0758_CS"/>
</dbReference>
<keyword evidence="5" id="KW-0482">Metalloprotease</keyword>
<dbReference type="PROSITE" id="PS01302">
    <property type="entry name" value="UPF0758"/>
    <property type="match status" value="1"/>
</dbReference>
<dbReference type="GO" id="GO:0006508">
    <property type="term" value="P:proteolysis"/>
    <property type="evidence" value="ECO:0007669"/>
    <property type="project" value="UniProtKB-KW"/>
</dbReference>
<name>D7NFT4_9BACT</name>
<keyword evidence="2" id="KW-0479">Metal-binding</keyword>
<evidence type="ECO:0000256" key="3">
    <source>
        <dbReference type="ARBA" id="ARBA00022801"/>
    </source>
</evidence>
<dbReference type="InterPro" id="IPR046778">
    <property type="entry name" value="UPF0758_N"/>
</dbReference>
<keyword evidence="1" id="KW-0645">Protease</keyword>
<dbReference type="Gene3D" id="3.40.140.10">
    <property type="entry name" value="Cytidine Deaminase, domain 2"/>
    <property type="match status" value="1"/>
</dbReference>
<dbReference type="PANTHER" id="PTHR30471:SF3">
    <property type="entry name" value="UPF0758 PROTEIN YEES-RELATED"/>
    <property type="match status" value="1"/>
</dbReference>
<proteinExistence type="inferred from homology"/>
<dbReference type="Proteomes" id="UP000003805">
    <property type="component" value="Unassembled WGS sequence"/>
</dbReference>
<evidence type="ECO:0000256" key="6">
    <source>
        <dbReference type="RuleBase" id="RU003797"/>
    </source>
</evidence>
<dbReference type="InterPro" id="IPR037518">
    <property type="entry name" value="MPN"/>
</dbReference>
<protein>
    <submittedName>
        <fullName evidence="8">DNA repair protein RadC</fullName>
    </submittedName>
</protein>
<gene>
    <name evidence="8" type="ORF">HMPREF0665_02434</name>
</gene>
<reference evidence="8 9" key="1">
    <citation type="submission" date="2010-02" db="EMBL/GenBank/DDBJ databases">
        <title>The Genome Sequence of Prevotella oris strain C735.</title>
        <authorList>
            <consortium name="The Broad Institute Genome Sequencing Platform"/>
            <person name="Ward D."/>
            <person name="Feldgarden M."/>
            <person name="Earl A."/>
            <person name="Young S.K."/>
            <person name="Zeng Q."/>
            <person name="Koehrsen M."/>
            <person name="Alvarado L."/>
            <person name="Berlin A."/>
            <person name="Bochicchio J."/>
            <person name="Borenstein D."/>
            <person name="Chapman S.B."/>
            <person name="Chen Z."/>
            <person name="Engels R."/>
            <person name="Freedman E."/>
            <person name="Gellesch M."/>
            <person name="Goldberg J."/>
            <person name="Griggs A."/>
            <person name="Gujja S."/>
            <person name="Heilman E."/>
            <person name="Heiman D."/>
            <person name="Hepburn T."/>
            <person name="Howarth C."/>
            <person name="Jen D."/>
            <person name="Larson L."/>
            <person name="Mehta T."/>
            <person name="Park D."/>
            <person name="Pearson M."/>
            <person name="Roberts A."/>
            <person name="Saif S."/>
            <person name="Shea T."/>
            <person name="Shenoy N."/>
            <person name="Sisk P."/>
            <person name="Stolte C."/>
            <person name="Sykes S."/>
            <person name="Thomson T."/>
            <person name="Walk T."/>
            <person name="White J."/>
            <person name="Yandava C."/>
            <person name="Sibley C.D."/>
            <person name="Field T.R."/>
            <person name="Grinwis M."/>
            <person name="Eshaghurshan C.S."/>
            <person name="Surette M.G."/>
            <person name="Haas B."/>
            <person name="Nusbaum C."/>
            <person name="Birren B."/>
        </authorList>
    </citation>
    <scope>NUCLEOTIDE SEQUENCE [LARGE SCALE GENOMIC DNA]</scope>
    <source>
        <strain evidence="8 9">C735</strain>
    </source>
</reference>
<feature type="domain" description="MPN" evidence="7">
    <location>
        <begin position="106"/>
        <end position="228"/>
    </location>
</feature>
<evidence type="ECO:0000313" key="9">
    <source>
        <dbReference type="Proteomes" id="UP000003805"/>
    </source>
</evidence>
<dbReference type="CDD" id="cd08071">
    <property type="entry name" value="MPN_DUF2466"/>
    <property type="match status" value="1"/>
</dbReference>
<dbReference type="NCBIfam" id="TIGR00608">
    <property type="entry name" value="radc"/>
    <property type="match status" value="1"/>
</dbReference>
<evidence type="ECO:0000256" key="2">
    <source>
        <dbReference type="ARBA" id="ARBA00022723"/>
    </source>
</evidence>
<evidence type="ECO:0000313" key="8">
    <source>
        <dbReference type="EMBL" id="EFI47570.1"/>
    </source>
</evidence>
<dbReference type="AlphaFoldDB" id="D7NFT4"/>